<name>A0ABX2QH54_9HYPH</name>
<dbReference type="CDD" id="cd08414">
    <property type="entry name" value="PBP2_LTTR_aromatics_like"/>
    <property type="match status" value="1"/>
</dbReference>
<evidence type="ECO:0000259" key="5">
    <source>
        <dbReference type="PROSITE" id="PS50931"/>
    </source>
</evidence>
<feature type="domain" description="HTH lysR-type" evidence="5">
    <location>
        <begin position="12"/>
        <end position="69"/>
    </location>
</feature>
<accession>A0ABX2QH54</accession>
<dbReference type="PROSITE" id="PS50931">
    <property type="entry name" value="HTH_LYSR"/>
    <property type="match status" value="1"/>
</dbReference>
<keyword evidence="4" id="KW-0804">Transcription</keyword>
<comment type="caution">
    <text evidence="6">The sequence shown here is derived from an EMBL/GenBank/DDBJ whole genome shotgun (WGS) entry which is preliminary data.</text>
</comment>
<comment type="similarity">
    <text evidence="1">Belongs to the LysR transcriptional regulatory family.</text>
</comment>
<dbReference type="Gene3D" id="3.40.190.10">
    <property type="entry name" value="Periplasmic binding protein-like II"/>
    <property type="match status" value="2"/>
</dbReference>
<dbReference type="Proteomes" id="UP000659172">
    <property type="component" value="Unassembled WGS sequence"/>
</dbReference>
<dbReference type="SUPFAM" id="SSF46785">
    <property type="entry name" value="Winged helix' DNA-binding domain"/>
    <property type="match status" value="1"/>
</dbReference>
<dbReference type="EMBL" id="JABXYK010000010">
    <property type="protein sequence ID" value="NVP57015.1"/>
    <property type="molecule type" value="Genomic_DNA"/>
</dbReference>
<dbReference type="PANTHER" id="PTHR30346">
    <property type="entry name" value="TRANSCRIPTIONAL DUAL REGULATOR HCAR-RELATED"/>
    <property type="match status" value="1"/>
</dbReference>
<gene>
    <name evidence="6" type="ORF">HV823_17300</name>
</gene>
<dbReference type="InterPro" id="IPR036388">
    <property type="entry name" value="WH-like_DNA-bd_sf"/>
</dbReference>
<evidence type="ECO:0000313" key="7">
    <source>
        <dbReference type="Proteomes" id="UP000659172"/>
    </source>
</evidence>
<keyword evidence="3" id="KW-0238">DNA-binding</keyword>
<dbReference type="InterPro" id="IPR000847">
    <property type="entry name" value="LysR_HTH_N"/>
</dbReference>
<dbReference type="Gene3D" id="1.10.10.10">
    <property type="entry name" value="Winged helix-like DNA-binding domain superfamily/Winged helix DNA-binding domain"/>
    <property type="match status" value="1"/>
</dbReference>
<keyword evidence="7" id="KW-1185">Reference proteome</keyword>
<dbReference type="PRINTS" id="PR00039">
    <property type="entry name" value="HTHLYSR"/>
</dbReference>
<evidence type="ECO:0000256" key="4">
    <source>
        <dbReference type="ARBA" id="ARBA00023163"/>
    </source>
</evidence>
<dbReference type="SUPFAM" id="SSF53850">
    <property type="entry name" value="Periplasmic binding protein-like II"/>
    <property type="match status" value="1"/>
</dbReference>
<dbReference type="InterPro" id="IPR036390">
    <property type="entry name" value="WH_DNA-bd_sf"/>
</dbReference>
<reference evidence="6 7" key="1">
    <citation type="submission" date="2020-06" db="EMBL/GenBank/DDBJ databases">
        <title>Rhizobium sp.nov. isolated from the tomato plant.</title>
        <authorList>
            <person name="Thin K.K."/>
            <person name="Zhang X."/>
            <person name="He S."/>
        </authorList>
    </citation>
    <scope>NUCLEOTIDE SEQUENCE [LARGE SCALE GENOMIC DNA]</scope>
    <source>
        <strain evidence="6 7">DBTS2</strain>
    </source>
</reference>
<keyword evidence="2" id="KW-0805">Transcription regulation</keyword>
<dbReference type="Pfam" id="PF00126">
    <property type="entry name" value="HTH_1"/>
    <property type="match status" value="1"/>
</dbReference>
<evidence type="ECO:0000256" key="2">
    <source>
        <dbReference type="ARBA" id="ARBA00023015"/>
    </source>
</evidence>
<dbReference type="Pfam" id="PF03466">
    <property type="entry name" value="LysR_substrate"/>
    <property type="match status" value="1"/>
</dbReference>
<dbReference type="PANTHER" id="PTHR30346:SF30">
    <property type="entry name" value="SMALL NEUTRAL PROTEASE REGULATORY PROTEIN"/>
    <property type="match status" value="1"/>
</dbReference>
<sequence>MKDAWMTQRPGLELRHIRYFVALAEEGNFERAAARLNIAQPGLSQQMLKLEEILGVSLLDRSRRSVRLTLAGQVMLEEARRVLRQCEATVEAVTRAARGEAGRIAIGYVASVAYTGLLTEVLSQFRLTHPGVELQLTEMEMRLQLEKISEGSLDFGFIRPPAGMPAGVATMLMLNEDFVVALPRNHRFAALDAVALSILSTETFIIPRQPPDVGFHRNLLLACEEAGFKPRINNMGKDFTTIASMVAVGLGVALVPRSLDCVQLPGIVYLPITACSVTSHLAGAYRKVEPSPTIRSFIAHCRKATTHLSVEDATGRAAVISRRSPEAASIFRV</sequence>
<organism evidence="6 7">
    <name type="scientific">Mycoplana rhizolycopersici</name>
    <dbReference type="NCBI Taxonomy" id="2746702"/>
    <lineage>
        <taxon>Bacteria</taxon>
        <taxon>Pseudomonadati</taxon>
        <taxon>Pseudomonadota</taxon>
        <taxon>Alphaproteobacteria</taxon>
        <taxon>Hyphomicrobiales</taxon>
        <taxon>Rhizobiaceae</taxon>
        <taxon>Mycoplana</taxon>
    </lineage>
</organism>
<protein>
    <submittedName>
        <fullName evidence="6">LysR family transcriptional regulator</fullName>
    </submittedName>
</protein>
<evidence type="ECO:0000256" key="1">
    <source>
        <dbReference type="ARBA" id="ARBA00009437"/>
    </source>
</evidence>
<proteinExistence type="inferred from homology"/>
<evidence type="ECO:0000256" key="3">
    <source>
        <dbReference type="ARBA" id="ARBA00023125"/>
    </source>
</evidence>
<evidence type="ECO:0000313" key="6">
    <source>
        <dbReference type="EMBL" id="NVP57015.1"/>
    </source>
</evidence>
<dbReference type="InterPro" id="IPR005119">
    <property type="entry name" value="LysR_subst-bd"/>
</dbReference>